<comment type="subunit">
    <text evidence="12">Monomer.</text>
</comment>
<feature type="binding site" evidence="13">
    <location>
        <position position="42"/>
    </location>
    <ligand>
        <name>(2R)-3-phosphoglycerate</name>
        <dbReference type="ChEBI" id="CHEBI:58272"/>
    </ligand>
</feature>
<dbReference type="Gene3D" id="3.40.50.1260">
    <property type="entry name" value="Phosphoglycerate kinase, N-terminal domain"/>
    <property type="match status" value="2"/>
</dbReference>
<dbReference type="FunFam" id="3.40.50.1260:FF:000001">
    <property type="entry name" value="Phosphoglycerate kinase"/>
    <property type="match status" value="1"/>
</dbReference>
<dbReference type="OrthoDB" id="9808460at2"/>
<evidence type="ECO:0000256" key="2">
    <source>
        <dbReference type="ARBA" id="ARBA00004496"/>
    </source>
</evidence>
<comment type="subcellular location">
    <subcellularLocation>
        <location evidence="2 12">Cytoplasm</location>
    </subcellularLocation>
</comment>
<dbReference type="GO" id="GO:0004618">
    <property type="term" value="F:phosphoglycerate kinase activity"/>
    <property type="evidence" value="ECO:0007669"/>
    <property type="project" value="UniProtKB-UniRule"/>
</dbReference>
<evidence type="ECO:0000256" key="7">
    <source>
        <dbReference type="ARBA" id="ARBA00022679"/>
    </source>
</evidence>
<dbReference type="RefSeq" id="WP_129719551.1">
    <property type="nucleotide sequence ID" value="NZ_LR214951.1"/>
</dbReference>
<dbReference type="AlphaFoldDB" id="A0A449A4I0"/>
<evidence type="ECO:0000256" key="14">
    <source>
        <dbReference type="PIRSR" id="PIRSR000724-2"/>
    </source>
</evidence>
<feature type="binding site" evidence="13">
    <location>
        <position position="125"/>
    </location>
    <ligand>
        <name>(2R)-3-phosphoglycerate</name>
        <dbReference type="ChEBI" id="CHEBI:58272"/>
    </ligand>
</feature>
<dbReference type="Pfam" id="PF00162">
    <property type="entry name" value="PGK"/>
    <property type="match status" value="1"/>
</dbReference>
<evidence type="ECO:0000256" key="9">
    <source>
        <dbReference type="ARBA" id="ARBA00022777"/>
    </source>
</evidence>
<evidence type="ECO:0000256" key="11">
    <source>
        <dbReference type="ARBA" id="ARBA00023152"/>
    </source>
</evidence>
<feature type="binding site" evidence="12 13">
    <location>
        <begin position="27"/>
        <end position="29"/>
    </location>
    <ligand>
        <name>substrate</name>
    </ligand>
</feature>
<dbReference type="FunFam" id="3.40.50.1260:FF:000008">
    <property type="entry name" value="Phosphoglycerate kinase"/>
    <property type="match status" value="1"/>
</dbReference>
<dbReference type="SUPFAM" id="SSF53748">
    <property type="entry name" value="Phosphoglycerate kinase"/>
    <property type="match status" value="1"/>
</dbReference>
<proteinExistence type="inferred from homology"/>
<protein>
    <recommendedName>
        <fullName evidence="5 12">Phosphoglycerate kinase</fullName>
        <ecNumber evidence="4 12">2.7.2.3</ecNumber>
    </recommendedName>
</protein>
<sequence>MELKDLEKKYRIDDLKLEGKKVLIRVDFNVPIVEGKITSIKRIQASLKTIQKVIDDKGKAIIFSHLGRVKSEEDKINKTLKPVADELSKLLNKNVIFVPETRGEILENKIAQMNEGDVLLVENTRFEDLNDKSESKNSEELGKYWASLGDVFINDAFGTAHRSHASNVGISNNIEVAAMGYLMEKEIKALNKVLVNPQRPFVAVIGGAKISDKINIVSSLLEKADKVLIGGGMAFTFRYALGYDVGESLLDLSKVELAESLIKKYGKKLILPVDNAIGINFENQPRVENGNTNPFKINVNEMGMDIGQYTIALFSSELKKAKTILWNGPVGITELDNFKHGTEEIAKTISKIRGGYKVVGGGDSIAAVEKLGYESAFNHISTGGGASIEFLEGKTLPGIAAIHDK</sequence>
<feature type="binding site" evidence="12 14">
    <location>
        <position position="303"/>
    </location>
    <ligand>
        <name>ATP</name>
        <dbReference type="ChEBI" id="CHEBI:30616"/>
    </ligand>
</feature>
<dbReference type="InterPro" id="IPR001576">
    <property type="entry name" value="Phosphoglycerate_kinase"/>
</dbReference>
<evidence type="ECO:0000256" key="13">
    <source>
        <dbReference type="PIRSR" id="PIRSR000724-1"/>
    </source>
</evidence>
<feature type="binding site" evidence="12 13">
    <location>
        <begin position="65"/>
        <end position="68"/>
    </location>
    <ligand>
        <name>substrate</name>
    </ligand>
</feature>
<keyword evidence="7 12" id="KW-0808">Transferase</keyword>
<keyword evidence="6 12" id="KW-0963">Cytoplasm</keyword>
<dbReference type="EMBL" id="LR214951">
    <property type="protein sequence ID" value="VEU59147.1"/>
    <property type="molecule type" value="Genomic_DNA"/>
</dbReference>
<dbReference type="HAMAP" id="MF_00145">
    <property type="entry name" value="Phosphoglyc_kinase"/>
    <property type="match status" value="1"/>
</dbReference>
<dbReference type="PANTHER" id="PTHR11406">
    <property type="entry name" value="PHOSPHOGLYCERATE KINASE"/>
    <property type="match status" value="1"/>
</dbReference>
<feature type="binding site" evidence="13">
    <location>
        <position position="162"/>
    </location>
    <ligand>
        <name>(2R)-3-phosphoglycerate</name>
        <dbReference type="ChEBI" id="CHEBI:58272"/>
    </ligand>
</feature>
<dbReference type="InterPro" id="IPR015824">
    <property type="entry name" value="Phosphoglycerate_kinase_N"/>
</dbReference>
<evidence type="ECO:0000313" key="16">
    <source>
        <dbReference type="EMBL" id="VEU59147.1"/>
    </source>
</evidence>
<comment type="catalytic activity">
    <reaction evidence="1 12 15">
        <text>(2R)-3-phosphoglycerate + ATP = (2R)-3-phospho-glyceroyl phosphate + ADP</text>
        <dbReference type="Rhea" id="RHEA:14801"/>
        <dbReference type="ChEBI" id="CHEBI:30616"/>
        <dbReference type="ChEBI" id="CHEBI:57604"/>
        <dbReference type="ChEBI" id="CHEBI:58272"/>
        <dbReference type="ChEBI" id="CHEBI:456216"/>
        <dbReference type="EC" id="2.7.2.3"/>
    </reaction>
</comment>
<dbReference type="GO" id="GO:0006096">
    <property type="term" value="P:glycolytic process"/>
    <property type="evidence" value="ECO:0007669"/>
    <property type="project" value="UniProtKB-UniRule"/>
</dbReference>
<gene>
    <name evidence="12 16" type="primary">pgk</name>
    <name evidence="16" type="ORF">NCTC10166_00102</name>
</gene>
<feature type="binding site" evidence="12">
    <location>
        <position position="125"/>
    </location>
    <ligand>
        <name>substrate</name>
    </ligand>
</feature>
<feature type="binding site" evidence="12 14">
    <location>
        <position position="334"/>
    </location>
    <ligand>
        <name>ATP</name>
        <dbReference type="ChEBI" id="CHEBI:30616"/>
    </ligand>
</feature>
<dbReference type="GO" id="GO:0006094">
    <property type="term" value="P:gluconeogenesis"/>
    <property type="evidence" value="ECO:0007669"/>
    <property type="project" value="TreeGrafter"/>
</dbReference>
<evidence type="ECO:0000256" key="10">
    <source>
        <dbReference type="ARBA" id="ARBA00022840"/>
    </source>
</evidence>
<comment type="pathway">
    <text evidence="3 12">Carbohydrate degradation; glycolysis; pyruvate from D-glyceraldehyde 3-phosphate: step 2/5.</text>
</comment>
<comment type="similarity">
    <text evidence="12 15">Belongs to the phosphoglycerate kinase family.</text>
</comment>
<evidence type="ECO:0000256" key="1">
    <source>
        <dbReference type="ARBA" id="ARBA00000642"/>
    </source>
</evidence>
<feature type="binding site" evidence="12">
    <location>
        <position position="162"/>
    </location>
    <ligand>
        <name>substrate</name>
    </ligand>
</feature>
<dbReference type="UniPathway" id="UPA00109">
    <property type="reaction ID" value="UER00185"/>
</dbReference>
<evidence type="ECO:0000256" key="3">
    <source>
        <dbReference type="ARBA" id="ARBA00004838"/>
    </source>
</evidence>
<dbReference type="GO" id="GO:0005524">
    <property type="term" value="F:ATP binding"/>
    <property type="evidence" value="ECO:0007669"/>
    <property type="project" value="UniProtKB-KW"/>
</dbReference>
<evidence type="ECO:0000256" key="6">
    <source>
        <dbReference type="ARBA" id="ARBA00022490"/>
    </source>
</evidence>
<dbReference type="Proteomes" id="UP000289440">
    <property type="component" value="Chromosome"/>
</dbReference>
<feature type="binding site" evidence="12 14">
    <location>
        <begin position="361"/>
        <end position="364"/>
    </location>
    <ligand>
        <name>ATP</name>
        <dbReference type="ChEBI" id="CHEBI:30616"/>
    </ligand>
</feature>
<evidence type="ECO:0000256" key="5">
    <source>
        <dbReference type="ARBA" id="ARBA00016471"/>
    </source>
</evidence>
<keyword evidence="8 12" id="KW-0547">Nucleotide-binding</keyword>
<dbReference type="EC" id="2.7.2.3" evidence="4 12"/>
<dbReference type="GO" id="GO:0043531">
    <property type="term" value="F:ADP binding"/>
    <property type="evidence" value="ECO:0007669"/>
    <property type="project" value="TreeGrafter"/>
</dbReference>
<dbReference type="PROSITE" id="PS00111">
    <property type="entry name" value="PGLYCERATE_KINASE"/>
    <property type="match status" value="1"/>
</dbReference>
<keyword evidence="11 12" id="KW-0324">Glycolysis</keyword>
<feature type="binding site" evidence="12 14">
    <location>
        <position position="213"/>
    </location>
    <ligand>
        <name>ATP</name>
        <dbReference type="ChEBI" id="CHEBI:30616"/>
    </ligand>
</feature>
<dbReference type="GO" id="GO:0005829">
    <property type="term" value="C:cytosol"/>
    <property type="evidence" value="ECO:0007669"/>
    <property type="project" value="TreeGrafter"/>
</dbReference>
<name>A0A449A4I0_9BACT</name>
<dbReference type="PANTHER" id="PTHR11406:SF23">
    <property type="entry name" value="PHOSPHOGLYCERATE KINASE 1, CHLOROPLASTIC-RELATED"/>
    <property type="match status" value="1"/>
</dbReference>
<accession>A0A449A4I0</accession>
<dbReference type="KEGG" id="mnu:NCTC10166_00102"/>
<keyword evidence="9 12" id="KW-0418">Kinase</keyword>
<dbReference type="PRINTS" id="PR00477">
    <property type="entry name" value="PHGLYCKINASE"/>
</dbReference>
<evidence type="ECO:0000256" key="15">
    <source>
        <dbReference type="RuleBase" id="RU000532"/>
    </source>
</evidence>
<evidence type="ECO:0000256" key="8">
    <source>
        <dbReference type="ARBA" id="ARBA00022741"/>
    </source>
</evidence>
<organism evidence="16 17">
    <name type="scientific">Mesomycoplasma neurolyticum</name>
    <dbReference type="NCBI Taxonomy" id="2120"/>
    <lineage>
        <taxon>Bacteria</taxon>
        <taxon>Bacillati</taxon>
        <taxon>Mycoplasmatota</taxon>
        <taxon>Mycoplasmoidales</taxon>
        <taxon>Metamycoplasmataceae</taxon>
        <taxon>Mesomycoplasma</taxon>
    </lineage>
</organism>
<evidence type="ECO:0000313" key="17">
    <source>
        <dbReference type="Proteomes" id="UP000289440"/>
    </source>
</evidence>
<dbReference type="InterPro" id="IPR036043">
    <property type="entry name" value="Phosphoglycerate_kinase_sf"/>
</dbReference>
<reference evidence="16 17" key="1">
    <citation type="submission" date="2019-01" db="EMBL/GenBank/DDBJ databases">
        <authorList>
            <consortium name="Pathogen Informatics"/>
        </authorList>
    </citation>
    <scope>NUCLEOTIDE SEQUENCE [LARGE SCALE GENOMIC DNA]</scope>
    <source>
        <strain evidence="16 17">NCTC10166</strain>
    </source>
</reference>
<dbReference type="InterPro" id="IPR015911">
    <property type="entry name" value="Phosphoglycerate_kinase_CS"/>
</dbReference>
<keyword evidence="17" id="KW-1185">Reference proteome</keyword>
<feature type="binding site" evidence="12">
    <location>
        <position position="42"/>
    </location>
    <ligand>
        <name>substrate</name>
    </ligand>
</feature>
<evidence type="ECO:0000256" key="12">
    <source>
        <dbReference type="HAMAP-Rule" id="MF_00145"/>
    </source>
</evidence>
<evidence type="ECO:0000256" key="4">
    <source>
        <dbReference type="ARBA" id="ARBA00013061"/>
    </source>
</evidence>
<keyword evidence="10 12" id="KW-0067">ATP-binding</keyword>
<dbReference type="PIRSF" id="PIRSF000724">
    <property type="entry name" value="Pgk"/>
    <property type="match status" value="1"/>
</dbReference>